<evidence type="ECO:0000259" key="1">
    <source>
        <dbReference type="PROSITE" id="PS51707"/>
    </source>
</evidence>
<gene>
    <name evidence="2" type="ORF">GL263_20130</name>
</gene>
<dbReference type="Gene3D" id="2.40.320.10">
    <property type="entry name" value="Hypothetical Protein Pfu-838710-001"/>
    <property type="match status" value="1"/>
</dbReference>
<sequence length="188" mass="20590">MIEAEWKAVVREPERVRAGLEARAGGEGRVEVYRDTYYDAPDGGLEREGRELRVRTVRGDDGRQRTVLTYKGSAVDAATGSKPETETAVDDGEAMHEVHRALGHRAVIEFEKHCLNYRFASGAWAPLATLVEVPEVAGSWLEVETMAAEERLDEALAVVRDVMLALGVGDGDFTTELYTDAVAAARRG</sequence>
<dbReference type="SMART" id="SM01118">
    <property type="entry name" value="CYTH"/>
    <property type="match status" value="1"/>
</dbReference>
<dbReference type="CDD" id="cd07890">
    <property type="entry name" value="CYTH-like_AC_IV-like"/>
    <property type="match status" value="1"/>
</dbReference>
<dbReference type="PANTHER" id="PTHR21028:SF2">
    <property type="entry name" value="CYTH DOMAIN-CONTAINING PROTEIN"/>
    <property type="match status" value="1"/>
</dbReference>
<evidence type="ECO:0000313" key="2">
    <source>
        <dbReference type="EMBL" id="MBB1245843.1"/>
    </source>
</evidence>
<reference evidence="3" key="1">
    <citation type="journal article" date="2020" name="Syst. Appl. Microbiol.">
        <title>Streptomyces alkaliterrae sp. nov., isolated from an alkaline soil, and emended descriptions of Streptomyces alkaliphilus, Streptomyces calidiresistens and Streptomyces durbertensis.</title>
        <authorList>
            <person name="Swiecimska M."/>
            <person name="Golinska P."/>
            <person name="Nouioui I."/>
            <person name="Wypij M."/>
            <person name="Rai M."/>
            <person name="Sangal V."/>
            <person name="Goodfellow M."/>
        </authorList>
    </citation>
    <scope>NUCLEOTIDE SEQUENCE [LARGE SCALE GENOMIC DNA]</scope>
    <source>
        <strain evidence="3">DSM 104538</strain>
    </source>
</reference>
<dbReference type="RefSeq" id="WP_182857137.1">
    <property type="nucleotide sequence ID" value="NZ_WMLF01000356.1"/>
</dbReference>
<name>A0ABR6EKR0_9ACTN</name>
<comment type="caution">
    <text evidence="2">The sequence shown here is derived from an EMBL/GenBank/DDBJ whole genome shotgun (WGS) entry which is preliminary data.</text>
</comment>
<dbReference type="PANTHER" id="PTHR21028">
    <property type="entry name" value="SI:CH211-156B7.4"/>
    <property type="match status" value="1"/>
</dbReference>
<evidence type="ECO:0000313" key="3">
    <source>
        <dbReference type="Proteomes" id="UP000766698"/>
    </source>
</evidence>
<dbReference type="SUPFAM" id="SSF55154">
    <property type="entry name" value="CYTH-like phosphatases"/>
    <property type="match status" value="1"/>
</dbReference>
<dbReference type="InterPro" id="IPR033469">
    <property type="entry name" value="CYTH-like_dom_sf"/>
</dbReference>
<dbReference type="PROSITE" id="PS51707">
    <property type="entry name" value="CYTH"/>
    <property type="match status" value="1"/>
</dbReference>
<dbReference type="InterPro" id="IPR008173">
    <property type="entry name" value="Adenylyl_cyclase_CyaB"/>
</dbReference>
<organism evidence="2 3">
    <name type="scientific">Streptomyces durbertensis</name>
    <dbReference type="NCBI Taxonomy" id="2448886"/>
    <lineage>
        <taxon>Bacteria</taxon>
        <taxon>Bacillati</taxon>
        <taxon>Actinomycetota</taxon>
        <taxon>Actinomycetes</taxon>
        <taxon>Kitasatosporales</taxon>
        <taxon>Streptomycetaceae</taxon>
        <taxon>Streptomyces</taxon>
    </lineage>
</organism>
<keyword evidence="3" id="KW-1185">Reference proteome</keyword>
<feature type="domain" description="CYTH" evidence="1">
    <location>
        <begin position="1"/>
        <end position="184"/>
    </location>
</feature>
<dbReference type="Proteomes" id="UP000766698">
    <property type="component" value="Unassembled WGS sequence"/>
</dbReference>
<protein>
    <submittedName>
        <fullName evidence="2">CYTH domain-containing protein</fullName>
    </submittedName>
</protein>
<proteinExistence type="predicted"/>
<dbReference type="Pfam" id="PF01928">
    <property type="entry name" value="CYTH"/>
    <property type="match status" value="1"/>
</dbReference>
<dbReference type="EMBL" id="WMLF01000356">
    <property type="protein sequence ID" value="MBB1245843.1"/>
    <property type="molecule type" value="Genomic_DNA"/>
</dbReference>
<dbReference type="InterPro" id="IPR023577">
    <property type="entry name" value="CYTH_domain"/>
</dbReference>
<accession>A0ABR6EKR0</accession>